<dbReference type="HAMAP" id="MF_00735">
    <property type="entry name" value="Methyltr_PrmA"/>
    <property type="match status" value="1"/>
</dbReference>
<accession>U2P850</accession>
<evidence type="ECO:0000256" key="4">
    <source>
        <dbReference type="ARBA" id="ARBA00022679"/>
    </source>
</evidence>
<dbReference type="NCBIfam" id="TIGR00406">
    <property type="entry name" value="prmA"/>
    <property type="match status" value="1"/>
</dbReference>
<dbReference type="HOGENOM" id="CLU_049382_0_1_9"/>
<feature type="binding site" evidence="6">
    <location>
        <position position="173"/>
    </location>
    <ligand>
        <name>S-adenosyl-L-methionine</name>
        <dbReference type="ChEBI" id="CHEBI:59789"/>
    </ligand>
</feature>
<dbReference type="PANTHER" id="PTHR43648">
    <property type="entry name" value="ELECTRON TRANSFER FLAVOPROTEIN BETA SUBUNIT LYSINE METHYLTRANSFERASE"/>
    <property type="match status" value="1"/>
</dbReference>
<dbReference type="GO" id="GO:0016279">
    <property type="term" value="F:protein-lysine N-methyltransferase activity"/>
    <property type="evidence" value="ECO:0007669"/>
    <property type="project" value="RHEA"/>
</dbReference>
<dbReference type="Proteomes" id="UP000016608">
    <property type="component" value="Unassembled WGS sequence"/>
</dbReference>
<dbReference type="PANTHER" id="PTHR43648:SF1">
    <property type="entry name" value="ELECTRON TRANSFER FLAVOPROTEIN BETA SUBUNIT LYSINE METHYLTRANSFERASE"/>
    <property type="match status" value="1"/>
</dbReference>
<evidence type="ECO:0000256" key="2">
    <source>
        <dbReference type="ARBA" id="ARBA00022490"/>
    </source>
</evidence>
<dbReference type="InterPro" id="IPR029063">
    <property type="entry name" value="SAM-dependent_MTases_sf"/>
</dbReference>
<dbReference type="Gene3D" id="3.40.50.150">
    <property type="entry name" value="Vaccinia Virus protein VP39"/>
    <property type="match status" value="1"/>
</dbReference>
<feature type="binding site" evidence="6">
    <location>
        <position position="267"/>
    </location>
    <ligand>
        <name>S-adenosyl-L-methionine</name>
        <dbReference type="ChEBI" id="CHEBI:59789"/>
    </ligand>
</feature>
<keyword evidence="4 6" id="KW-0808">Transferase</keyword>
<dbReference type="PIRSF" id="PIRSF000401">
    <property type="entry name" value="RPL11_MTase"/>
    <property type="match status" value="1"/>
</dbReference>
<name>U2P850_EUBRA</name>
<dbReference type="EMBL" id="AWVJ01000100">
    <property type="protein sequence ID" value="ERK46685.1"/>
    <property type="molecule type" value="Genomic_DNA"/>
</dbReference>
<organism evidence="7 8">
    <name type="scientific">Eubacterium ramulus ATCC 29099</name>
    <dbReference type="NCBI Taxonomy" id="1256908"/>
    <lineage>
        <taxon>Bacteria</taxon>
        <taxon>Bacillati</taxon>
        <taxon>Bacillota</taxon>
        <taxon>Clostridia</taxon>
        <taxon>Eubacteriales</taxon>
        <taxon>Eubacteriaceae</taxon>
        <taxon>Eubacterium</taxon>
    </lineage>
</organism>
<dbReference type="CDD" id="cd02440">
    <property type="entry name" value="AdoMet_MTases"/>
    <property type="match status" value="1"/>
</dbReference>
<keyword evidence="7" id="KW-0689">Ribosomal protein</keyword>
<dbReference type="eggNOG" id="COG2264">
    <property type="taxonomic scope" value="Bacteria"/>
</dbReference>
<dbReference type="GO" id="GO:0005840">
    <property type="term" value="C:ribosome"/>
    <property type="evidence" value="ECO:0007669"/>
    <property type="project" value="UniProtKB-KW"/>
</dbReference>
<keyword evidence="3 6" id="KW-0489">Methyltransferase</keyword>
<keyword evidence="8" id="KW-1185">Reference proteome</keyword>
<keyword evidence="7" id="KW-0687">Ribonucleoprotein</keyword>
<dbReference type="GO" id="GO:0005737">
    <property type="term" value="C:cytoplasm"/>
    <property type="evidence" value="ECO:0007669"/>
    <property type="project" value="UniProtKB-SubCell"/>
</dbReference>
<evidence type="ECO:0000313" key="8">
    <source>
        <dbReference type="Proteomes" id="UP000016608"/>
    </source>
</evidence>
<sequence>MFGTIDKLYGGICTMKWDKYTIETTTEAEDYISCTLADLGIEGIEIEDNVPLSESDTSKMFIDILPELPPDQGIGYVSFYLEAGEDHSEKLKEVAEALEEMRSYVNIGSGKITSSETEDIDWMNNWKEFFHSFTIDDILIKPTWEELDQADQDKILIEIDPGISFGTGKHETTQLCIHQLRKYMKDGDEVLDVGCGSGILSIVSLKLGAAHLTGTDIDEDCITSTYENFEVNHLSREQGDFYVGNLIDDTGLQEKVGTEKYDVVVANILADVIIPMAPVIPARLKKDGVFITSGIIDFKENEVREAIEKAGMTVLEVTHQGEWVSITARK</sequence>
<keyword evidence="2 6" id="KW-0963">Cytoplasm</keyword>
<dbReference type="AlphaFoldDB" id="U2P850"/>
<comment type="caution">
    <text evidence="7">The sequence shown here is derived from an EMBL/GenBank/DDBJ whole genome shotgun (WGS) entry which is preliminary data.</text>
</comment>
<evidence type="ECO:0000256" key="1">
    <source>
        <dbReference type="ARBA" id="ARBA00009741"/>
    </source>
</evidence>
<feature type="binding site" evidence="6">
    <location>
        <position position="216"/>
    </location>
    <ligand>
        <name>S-adenosyl-L-methionine</name>
        <dbReference type="ChEBI" id="CHEBI:59789"/>
    </ligand>
</feature>
<dbReference type="InterPro" id="IPR004498">
    <property type="entry name" value="Ribosomal_PrmA_MeTrfase"/>
</dbReference>
<protein>
    <recommendedName>
        <fullName evidence="6">Ribosomal protein L11 methyltransferase</fullName>
        <shortName evidence="6">L11 Mtase</shortName>
        <ecNumber evidence="6">2.1.1.-</ecNumber>
    </recommendedName>
</protein>
<dbReference type="Pfam" id="PF06325">
    <property type="entry name" value="PrmA"/>
    <property type="match status" value="1"/>
</dbReference>
<gene>
    <name evidence="6" type="primary">prmA</name>
    <name evidence="7" type="ORF">HMPREF0373_01657</name>
</gene>
<dbReference type="SUPFAM" id="SSF53335">
    <property type="entry name" value="S-adenosyl-L-methionine-dependent methyltransferases"/>
    <property type="match status" value="1"/>
</dbReference>
<dbReference type="PATRIC" id="fig|1256908.3.peg.1538"/>
<evidence type="ECO:0000256" key="3">
    <source>
        <dbReference type="ARBA" id="ARBA00022603"/>
    </source>
</evidence>
<keyword evidence="5 6" id="KW-0949">S-adenosyl-L-methionine</keyword>
<evidence type="ECO:0000313" key="7">
    <source>
        <dbReference type="EMBL" id="ERK46685.1"/>
    </source>
</evidence>
<proteinExistence type="inferred from homology"/>
<evidence type="ECO:0000256" key="5">
    <source>
        <dbReference type="ARBA" id="ARBA00022691"/>
    </source>
</evidence>
<feature type="binding site" evidence="6">
    <location>
        <position position="194"/>
    </location>
    <ligand>
        <name>S-adenosyl-L-methionine</name>
        <dbReference type="ChEBI" id="CHEBI:59789"/>
    </ligand>
</feature>
<dbReference type="EC" id="2.1.1.-" evidence="6"/>
<dbReference type="GO" id="GO:0032259">
    <property type="term" value="P:methylation"/>
    <property type="evidence" value="ECO:0007669"/>
    <property type="project" value="UniProtKB-KW"/>
</dbReference>
<reference evidence="7 8" key="1">
    <citation type="submission" date="2013-06" db="EMBL/GenBank/DDBJ databases">
        <authorList>
            <person name="Weinstock G."/>
            <person name="Sodergren E."/>
            <person name="Lobos E.A."/>
            <person name="Fulton L."/>
            <person name="Fulton R."/>
            <person name="Courtney L."/>
            <person name="Fronick C."/>
            <person name="O'Laughlin M."/>
            <person name="Godfrey J."/>
            <person name="Wilson R.M."/>
            <person name="Miner T."/>
            <person name="Farmer C."/>
            <person name="Delehaunty K."/>
            <person name="Cordes M."/>
            <person name="Minx P."/>
            <person name="Tomlinson C."/>
            <person name="Chen J."/>
            <person name="Wollam A."/>
            <person name="Pepin K.H."/>
            <person name="Bhonagiri V."/>
            <person name="Zhang X."/>
            <person name="Warren W."/>
            <person name="Mitreva M."/>
            <person name="Mardis E.R."/>
            <person name="Wilson R.K."/>
        </authorList>
    </citation>
    <scope>NUCLEOTIDE SEQUENCE [LARGE SCALE GENOMIC DNA]</scope>
    <source>
        <strain evidence="7 8">ATCC 29099</strain>
    </source>
</reference>
<comment type="function">
    <text evidence="6">Methylates ribosomal protein L11.</text>
</comment>
<comment type="similarity">
    <text evidence="1 6">Belongs to the methyltransferase superfamily. PrmA family.</text>
</comment>
<dbReference type="InterPro" id="IPR050078">
    <property type="entry name" value="Ribosomal_L11_MeTrfase_PrmA"/>
</dbReference>
<comment type="subcellular location">
    <subcellularLocation>
        <location evidence="6">Cytoplasm</location>
    </subcellularLocation>
</comment>
<comment type="catalytic activity">
    <reaction evidence="6">
        <text>L-lysyl-[protein] + 3 S-adenosyl-L-methionine = N(6),N(6),N(6)-trimethyl-L-lysyl-[protein] + 3 S-adenosyl-L-homocysteine + 3 H(+)</text>
        <dbReference type="Rhea" id="RHEA:54192"/>
        <dbReference type="Rhea" id="RHEA-COMP:9752"/>
        <dbReference type="Rhea" id="RHEA-COMP:13826"/>
        <dbReference type="ChEBI" id="CHEBI:15378"/>
        <dbReference type="ChEBI" id="CHEBI:29969"/>
        <dbReference type="ChEBI" id="CHEBI:57856"/>
        <dbReference type="ChEBI" id="CHEBI:59789"/>
        <dbReference type="ChEBI" id="CHEBI:61961"/>
    </reaction>
</comment>
<evidence type="ECO:0000256" key="6">
    <source>
        <dbReference type="HAMAP-Rule" id="MF_00735"/>
    </source>
</evidence>